<evidence type="ECO:0000313" key="2">
    <source>
        <dbReference type="Proteomes" id="UP000253779"/>
    </source>
</evidence>
<evidence type="ECO:0000313" key="1">
    <source>
        <dbReference type="EMBL" id="AXI74580.1"/>
    </source>
</evidence>
<protein>
    <submittedName>
        <fullName evidence="1">Uncharacterized protein</fullName>
    </submittedName>
</protein>
<dbReference type="RefSeq" id="WP_114933184.1">
    <property type="nucleotide sequence ID" value="NZ_CP030930.1"/>
</dbReference>
<name>A0AAD0Q923_9ACTN</name>
<organism evidence="1 2">
    <name type="scientific">Streptomyces cavourensis</name>
    <dbReference type="NCBI Taxonomy" id="67258"/>
    <lineage>
        <taxon>Bacteria</taxon>
        <taxon>Bacillati</taxon>
        <taxon>Actinomycetota</taxon>
        <taxon>Actinomycetes</taxon>
        <taxon>Kitasatosporales</taxon>
        <taxon>Streptomycetaceae</taxon>
        <taxon>Streptomyces</taxon>
    </lineage>
</organism>
<sequence length="298" mass="32846">MHAEQLKLSSQKWMHAALTAFSQGSDSYDFAVHHAGIAAEHLLKAYLASLHPALIVEAKDFDSLLHATGHGVHASAPASRAKTIGLTEAHARVHKILRKQISIDQRAFIPVANARNGVAHSGIHDVAEVQTVFTTCLRLADPVLEELKIDPETYWGPYRALHDRLIEEQVRQTRIDVETMLVNARSIFWQRFGRLSDSERKVVLATITSHPAVSMAREVPQQCPACDSQGWLAGEVEVGREGAYLVTHVCACSACDLEVGGEMLWHLGDLAGDVPLDDDPEDYLSAYEDDDGDIRFGR</sequence>
<reference evidence="1 2" key="1">
    <citation type="submission" date="2018-07" db="EMBL/GenBank/DDBJ databases">
        <title>Complete genome sequence of soil actinomycete Streptomyces cavourensis tj430.</title>
        <authorList>
            <person name="Wang P."/>
            <person name="Huang Y."/>
        </authorList>
    </citation>
    <scope>NUCLEOTIDE SEQUENCE [LARGE SCALE GENOMIC DNA]</scope>
    <source>
        <strain evidence="1 2">TJ430</strain>
    </source>
</reference>
<gene>
    <name evidence="1" type="ORF">DTW94_27285</name>
</gene>
<dbReference type="EMBL" id="CP030930">
    <property type="protein sequence ID" value="AXI74580.1"/>
    <property type="molecule type" value="Genomic_DNA"/>
</dbReference>
<accession>A0AAD0Q923</accession>
<dbReference type="AlphaFoldDB" id="A0AAD0Q923"/>
<proteinExistence type="predicted"/>
<dbReference type="Proteomes" id="UP000253779">
    <property type="component" value="Chromosome"/>
</dbReference>